<feature type="transmembrane region" description="Helical" evidence="8">
    <location>
        <begin position="304"/>
        <end position="327"/>
    </location>
</feature>
<proteinExistence type="inferred from homology"/>
<feature type="transmembrane region" description="Helical" evidence="8">
    <location>
        <begin position="812"/>
        <end position="835"/>
    </location>
</feature>
<dbReference type="EMBL" id="CP031229">
    <property type="protein sequence ID" value="AXH96448.1"/>
    <property type="molecule type" value="Genomic_DNA"/>
</dbReference>
<keyword evidence="3 8" id="KW-0812">Transmembrane</keyword>
<dbReference type="KEGG" id="orn:DV701_10235"/>
<evidence type="ECO:0000256" key="4">
    <source>
        <dbReference type="ARBA" id="ARBA00022989"/>
    </source>
</evidence>
<dbReference type="Proteomes" id="UP000253790">
    <property type="component" value="Chromosome"/>
</dbReference>
<feature type="transmembrane region" description="Helical" evidence="8">
    <location>
        <begin position="777"/>
        <end position="800"/>
    </location>
</feature>
<evidence type="ECO:0000256" key="2">
    <source>
        <dbReference type="ARBA" id="ARBA00022475"/>
    </source>
</evidence>
<accession>A0A345NN40</accession>
<keyword evidence="11" id="KW-1185">Reference proteome</keyword>
<feature type="transmembrane region" description="Helical" evidence="8">
    <location>
        <begin position="248"/>
        <end position="269"/>
    </location>
</feature>
<feature type="domain" description="ABC3 transporter permease C-terminal" evidence="9">
    <location>
        <begin position="256"/>
        <end position="377"/>
    </location>
</feature>
<sequence length="852" mass="84673">MARRTSSGWMTAGMASRGSRLLSAAVAIVIGVAFLALSLATITTAQRGMEDAVGAGLRDADLVVTGQDGYPVEASTYDEIADLPGVTGVSGEAGVSAETTSREWVYGTTVPASGVTLLEGTMPDATGQVLVNPDLAEGLAVGDDLTLVPSTDDPDAQPDPVTFTVAGLADFGEMNVLSYGPGFAAGDATLRSLDPQLGYDAVMLDLADGADASSVGEQVAGLWPDAVVQTGPEAAAERVAGLTGQTNVLAAILLGFGAVALATAAIVIANTFTITLAQRTGELALLRAVGATVGQVRRQVILEAVLLGVVASAAGVGLGLLGSWGLLALAGRLDLGIPMASGIAVTPLVVAVPLLVGIVVTVLASLWPAVRATRVSPLAALRPVGPVGEGRRVGWVRLGTAVALVGLGTALMAYAATQRDILAGVVGGLVSFVGVLVAAVVVVPAAVRALGLAARLAGAPGRLAVDNAVRNPGRAASTSAALLVGVTLITMTSIGAASAERTALGEIDSAYAVDFMVQSNGQYLEPDTSDGAVDGSSDDSSSQEGPVTDVVTDPLGPGVEPGLAAADGVQTARAVDTAYLSVDESLGATATLGLDPARDGDVVRSPVLADLVPGTVGMGNAMQSITGVEAGDVVPVHGPGGTADLRVVELAVGYDLAVNAADLARLGGDTLAPGAVLVRLADDADVGEAMAAISEVADADGLSVSGAAAERAMVTRVLDVLVLVTTALLGVAVVIAVVGIANTLSLSVVERHREHALLRGLGLTRGQMRRMLLTEGVLLAVVSAGLGLLLGVGYAVLGIQTLLPPDTAVQLAVPWTTVGLIVGVALVAGAAASVLPARRAARVSPAQGLAAA</sequence>
<evidence type="ECO:0000313" key="10">
    <source>
        <dbReference type="EMBL" id="AXH96448.1"/>
    </source>
</evidence>
<evidence type="ECO:0000256" key="8">
    <source>
        <dbReference type="SAM" id="Phobius"/>
    </source>
</evidence>
<evidence type="ECO:0000256" key="5">
    <source>
        <dbReference type="ARBA" id="ARBA00023136"/>
    </source>
</evidence>
<keyword evidence="2" id="KW-1003">Cell membrane</keyword>
<feature type="transmembrane region" description="Helical" evidence="8">
    <location>
        <begin position="720"/>
        <end position="749"/>
    </location>
</feature>
<feature type="transmembrane region" description="Helical" evidence="8">
    <location>
        <begin position="480"/>
        <end position="499"/>
    </location>
</feature>
<evidence type="ECO:0000256" key="1">
    <source>
        <dbReference type="ARBA" id="ARBA00004651"/>
    </source>
</evidence>
<comment type="subcellular location">
    <subcellularLocation>
        <location evidence="1">Cell membrane</location>
        <topology evidence="1">Multi-pass membrane protein</topology>
    </subcellularLocation>
</comment>
<feature type="transmembrane region" description="Helical" evidence="8">
    <location>
        <begin position="421"/>
        <end position="447"/>
    </location>
</feature>
<dbReference type="Pfam" id="PF02687">
    <property type="entry name" value="FtsX"/>
    <property type="match status" value="2"/>
</dbReference>
<name>A0A345NN40_9MICO</name>
<keyword evidence="5 8" id="KW-0472">Membrane</keyword>
<dbReference type="GO" id="GO:0022857">
    <property type="term" value="F:transmembrane transporter activity"/>
    <property type="evidence" value="ECO:0007669"/>
    <property type="project" value="TreeGrafter"/>
</dbReference>
<feature type="transmembrane region" description="Helical" evidence="8">
    <location>
        <begin position="395"/>
        <end position="415"/>
    </location>
</feature>
<feature type="domain" description="ABC3 transporter permease C-terminal" evidence="9">
    <location>
        <begin position="728"/>
        <end position="845"/>
    </location>
</feature>
<feature type="compositionally biased region" description="Low complexity" evidence="7">
    <location>
        <begin position="529"/>
        <end position="542"/>
    </location>
</feature>
<dbReference type="InterPro" id="IPR003838">
    <property type="entry name" value="ABC3_permease_C"/>
</dbReference>
<gene>
    <name evidence="10" type="ORF">DV701_10235</name>
</gene>
<dbReference type="GO" id="GO:0005886">
    <property type="term" value="C:plasma membrane"/>
    <property type="evidence" value="ECO:0007669"/>
    <property type="project" value="UniProtKB-SubCell"/>
</dbReference>
<dbReference type="RefSeq" id="WP_114928213.1">
    <property type="nucleotide sequence ID" value="NZ_CP031229.1"/>
</dbReference>
<organism evidence="10 11">
    <name type="scientific">Ornithinimicrobium avium</name>
    <dbReference type="NCBI Taxonomy" id="2283195"/>
    <lineage>
        <taxon>Bacteria</taxon>
        <taxon>Bacillati</taxon>
        <taxon>Actinomycetota</taxon>
        <taxon>Actinomycetes</taxon>
        <taxon>Micrococcales</taxon>
        <taxon>Ornithinimicrobiaceae</taxon>
        <taxon>Ornithinimicrobium</taxon>
    </lineage>
</organism>
<protein>
    <submittedName>
        <fullName evidence="10">ABC transporter permease</fullName>
    </submittedName>
</protein>
<evidence type="ECO:0000256" key="7">
    <source>
        <dbReference type="SAM" id="MobiDB-lite"/>
    </source>
</evidence>
<evidence type="ECO:0000256" key="3">
    <source>
        <dbReference type="ARBA" id="ARBA00022692"/>
    </source>
</evidence>
<dbReference type="PANTHER" id="PTHR30572">
    <property type="entry name" value="MEMBRANE COMPONENT OF TRANSPORTER-RELATED"/>
    <property type="match status" value="1"/>
</dbReference>
<dbReference type="InterPro" id="IPR050250">
    <property type="entry name" value="Macrolide_Exporter_MacB"/>
</dbReference>
<reference evidence="10 11" key="1">
    <citation type="submission" date="2018-07" db="EMBL/GenBank/DDBJ databases">
        <title>Complete genome sequencing of Ornithinimicrobium sp. AMA3305.</title>
        <authorList>
            <person name="Bae J.-W."/>
        </authorList>
    </citation>
    <scope>NUCLEOTIDE SEQUENCE [LARGE SCALE GENOMIC DNA]</scope>
    <source>
        <strain evidence="10 11">AMA3305</strain>
    </source>
</reference>
<evidence type="ECO:0000256" key="6">
    <source>
        <dbReference type="ARBA" id="ARBA00038076"/>
    </source>
</evidence>
<comment type="similarity">
    <text evidence="6">Belongs to the ABC-4 integral membrane protein family.</text>
</comment>
<feature type="region of interest" description="Disordered" evidence="7">
    <location>
        <begin position="524"/>
        <end position="561"/>
    </location>
</feature>
<evidence type="ECO:0000259" key="9">
    <source>
        <dbReference type="Pfam" id="PF02687"/>
    </source>
</evidence>
<dbReference type="PANTHER" id="PTHR30572:SF4">
    <property type="entry name" value="ABC TRANSPORTER PERMEASE YTRF"/>
    <property type="match status" value="1"/>
</dbReference>
<feature type="transmembrane region" description="Helical" evidence="8">
    <location>
        <begin position="339"/>
        <end position="367"/>
    </location>
</feature>
<keyword evidence="4 8" id="KW-1133">Transmembrane helix</keyword>
<dbReference type="AlphaFoldDB" id="A0A345NN40"/>
<dbReference type="OrthoDB" id="9780560at2"/>
<evidence type="ECO:0000313" key="11">
    <source>
        <dbReference type="Proteomes" id="UP000253790"/>
    </source>
</evidence>